<dbReference type="Proteomes" id="UP000597613">
    <property type="component" value="Unassembled WGS sequence"/>
</dbReference>
<evidence type="ECO:0000313" key="1">
    <source>
        <dbReference type="EMBL" id="MBC3943327.1"/>
    </source>
</evidence>
<sequence>MSHTLTEPTVFQFPVGTQVLFTSTASDGPAPFITTVTRHFGEHEADMLDTGPMYELADGSEAFEDELTAECVATAAGIQCADCKGTGYSGGVVPVEPELCDACEVCLGEGFTAPIAEAA</sequence>
<comment type="caution">
    <text evidence="1">The sequence shown here is derived from an EMBL/GenBank/DDBJ whole genome shotgun (WGS) entry which is preliminary data.</text>
</comment>
<organism evidence="1 2">
    <name type="scientific">Sphingomonas albertensis</name>
    <dbReference type="NCBI Taxonomy" id="2762591"/>
    <lineage>
        <taxon>Bacteria</taxon>
        <taxon>Pseudomonadati</taxon>
        <taxon>Pseudomonadota</taxon>
        <taxon>Alphaproteobacteria</taxon>
        <taxon>Sphingomonadales</taxon>
        <taxon>Sphingomonadaceae</taxon>
        <taxon>Sphingomonas</taxon>
    </lineage>
</organism>
<name>A0ABR7ATR3_9SPHN</name>
<proteinExistence type="predicted"/>
<protein>
    <submittedName>
        <fullName evidence="1">Uncharacterized protein</fullName>
    </submittedName>
</protein>
<gene>
    <name evidence="1" type="ORF">H8S47_16740</name>
</gene>
<dbReference type="RefSeq" id="WP_187504915.1">
    <property type="nucleotide sequence ID" value="NZ_CP162536.1"/>
</dbReference>
<keyword evidence="2" id="KW-1185">Reference proteome</keyword>
<dbReference type="EMBL" id="JACONT010000048">
    <property type="protein sequence ID" value="MBC3943327.1"/>
    <property type="molecule type" value="Genomic_DNA"/>
</dbReference>
<accession>A0ABR7ATR3</accession>
<evidence type="ECO:0000313" key="2">
    <source>
        <dbReference type="Proteomes" id="UP000597613"/>
    </source>
</evidence>
<reference evidence="1 2" key="1">
    <citation type="submission" date="2020-08" db="EMBL/GenBank/DDBJ databases">
        <title>Putative novel bacterial strains isolated from necrotic wheat leaf tissues caused by Xanthomonas translucens.</title>
        <authorList>
            <person name="Tambong J.T."/>
        </authorList>
    </citation>
    <scope>NUCLEOTIDE SEQUENCE [LARGE SCALE GENOMIC DNA]</scope>
    <source>
        <strain evidence="2">DOAB 1063</strain>
    </source>
</reference>